<evidence type="ECO:0008006" key="4">
    <source>
        <dbReference type="Google" id="ProtNLM"/>
    </source>
</evidence>
<name>A0A9X3RAH9_9BACI</name>
<keyword evidence="1" id="KW-1133">Transmembrane helix</keyword>
<keyword evidence="3" id="KW-1185">Reference proteome</keyword>
<reference evidence="2" key="1">
    <citation type="submission" date="2022-05" db="EMBL/GenBank/DDBJ databases">
        <authorList>
            <person name="Colautti A."/>
            <person name="Iacumin L."/>
        </authorList>
    </citation>
    <scope>NUCLEOTIDE SEQUENCE</scope>
    <source>
        <strain evidence="2">DSM 30747</strain>
    </source>
</reference>
<dbReference type="RefSeq" id="WP_269922315.1">
    <property type="nucleotide sequence ID" value="NZ_JAMKBI010000008.1"/>
</dbReference>
<evidence type="ECO:0000313" key="2">
    <source>
        <dbReference type="EMBL" id="MCZ8534076.1"/>
    </source>
</evidence>
<gene>
    <name evidence="2" type="ORF">M9R61_12210</name>
</gene>
<accession>A0A9X3RAH9</accession>
<sequence>MYLVLSIVLSTILGVFLVSLGTYIAGFIAFGIIVGCLFRGMYLLNDIRKILDSSPKKDKVQAAYESYLNERDNSIP</sequence>
<feature type="transmembrane region" description="Helical" evidence="1">
    <location>
        <begin position="12"/>
        <end position="38"/>
    </location>
</feature>
<keyword evidence="1" id="KW-0812">Transmembrane</keyword>
<dbReference type="Proteomes" id="UP001152172">
    <property type="component" value="Unassembled WGS sequence"/>
</dbReference>
<protein>
    <recommendedName>
        <fullName evidence="4">ATP-dependent Lon protease</fullName>
    </recommendedName>
</protein>
<evidence type="ECO:0000313" key="3">
    <source>
        <dbReference type="Proteomes" id="UP001152172"/>
    </source>
</evidence>
<organism evidence="2 3">
    <name type="scientific">Psychrobacillus psychrodurans</name>
    <dbReference type="NCBI Taxonomy" id="126157"/>
    <lineage>
        <taxon>Bacteria</taxon>
        <taxon>Bacillati</taxon>
        <taxon>Bacillota</taxon>
        <taxon>Bacilli</taxon>
        <taxon>Bacillales</taxon>
        <taxon>Bacillaceae</taxon>
        <taxon>Psychrobacillus</taxon>
    </lineage>
</organism>
<dbReference type="EMBL" id="JAMKBI010000008">
    <property type="protein sequence ID" value="MCZ8534076.1"/>
    <property type="molecule type" value="Genomic_DNA"/>
</dbReference>
<comment type="caution">
    <text evidence="2">The sequence shown here is derived from an EMBL/GenBank/DDBJ whole genome shotgun (WGS) entry which is preliminary data.</text>
</comment>
<keyword evidence="1" id="KW-0472">Membrane</keyword>
<proteinExistence type="predicted"/>
<dbReference type="AlphaFoldDB" id="A0A9X3RAH9"/>
<evidence type="ECO:0000256" key="1">
    <source>
        <dbReference type="SAM" id="Phobius"/>
    </source>
</evidence>